<dbReference type="EMBL" id="RJVU01069130">
    <property type="protein sequence ID" value="ROI74379.1"/>
    <property type="molecule type" value="Genomic_DNA"/>
</dbReference>
<dbReference type="AlphaFoldDB" id="A0A3N0XNA2"/>
<protein>
    <submittedName>
        <fullName evidence="2">Uncharacterized protein</fullName>
    </submittedName>
</protein>
<reference evidence="2 3" key="1">
    <citation type="submission" date="2018-10" db="EMBL/GenBank/DDBJ databases">
        <title>Genome assembly for a Yunnan-Guizhou Plateau 3E fish, Anabarilius grahami (Regan), and its evolutionary and genetic applications.</title>
        <authorList>
            <person name="Jiang W."/>
        </authorList>
    </citation>
    <scope>NUCLEOTIDE SEQUENCE [LARGE SCALE GENOMIC DNA]</scope>
    <source>
        <strain evidence="2">AG-KIZ</strain>
        <tissue evidence="2">Muscle</tissue>
    </source>
</reference>
<gene>
    <name evidence="2" type="ORF">DPX16_21928</name>
</gene>
<evidence type="ECO:0000313" key="2">
    <source>
        <dbReference type="EMBL" id="ROI74379.1"/>
    </source>
</evidence>
<name>A0A3N0XNA2_ANAGA</name>
<sequence>METTTPEPPADGELPPAARMEPATTAPTKAPEPKFPSSADQVDPVAQPPASDPLVPPRTVDRWASPCLLPPSAPPETLDHEAAPGSPVPSARPCSVVNLAPWTYEPSAALRLSTPTAAVGSSFPPDSPRSTVAQAPLQVSGARMSPRAFITVAPPRSPVPAALLCPISSPSLPGDPLRSAQSPLVVPRRSSTTPIHWLLPPSTPPWAVFITVLWVAPPVFAPMDAPSIKSSMESLPIGLPVSSSPLTALSPQPFSSSSPTSKASTLPPSLFNLSCFCYGTSLAHNSQSAVWMAVAPSRHSGAECVVTAV</sequence>
<evidence type="ECO:0000313" key="3">
    <source>
        <dbReference type="Proteomes" id="UP000281406"/>
    </source>
</evidence>
<dbReference type="Proteomes" id="UP000281406">
    <property type="component" value="Unassembled WGS sequence"/>
</dbReference>
<feature type="compositionally biased region" description="Pro residues" evidence="1">
    <location>
        <begin position="46"/>
        <end position="56"/>
    </location>
</feature>
<evidence type="ECO:0000256" key="1">
    <source>
        <dbReference type="SAM" id="MobiDB-lite"/>
    </source>
</evidence>
<accession>A0A3N0XNA2</accession>
<dbReference type="OrthoDB" id="10521740at2759"/>
<comment type="caution">
    <text evidence="2">The sequence shown here is derived from an EMBL/GenBank/DDBJ whole genome shotgun (WGS) entry which is preliminary data.</text>
</comment>
<feature type="region of interest" description="Disordered" evidence="1">
    <location>
        <begin position="1"/>
        <end position="90"/>
    </location>
</feature>
<proteinExistence type="predicted"/>
<keyword evidence="3" id="KW-1185">Reference proteome</keyword>
<organism evidence="2 3">
    <name type="scientific">Anabarilius grahami</name>
    <name type="common">Kanglang fish</name>
    <name type="synonym">Barilius grahami</name>
    <dbReference type="NCBI Taxonomy" id="495550"/>
    <lineage>
        <taxon>Eukaryota</taxon>
        <taxon>Metazoa</taxon>
        <taxon>Chordata</taxon>
        <taxon>Craniata</taxon>
        <taxon>Vertebrata</taxon>
        <taxon>Euteleostomi</taxon>
        <taxon>Actinopterygii</taxon>
        <taxon>Neopterygii</taxon>
        <taxon>Teleostei</taxon>
        <taxon>Ostariophysi</taxon>
        <taxon>Cypriniformes</taxon>
        <taxon>Xenocyprididae</taxon>
        <taxon>Xenocypridinae</taxon>
        <taxon>Xenocypridinae incertae sedis</taxon>
        <taxon>Anabarilius</taxon>
    </lineage>
</organism>